<keyword evidence="4" id="KW-1185">Reference proteome</keyword>
<evidence type="ECO:0000313" key="3">
    <source>
        <dbReference type="Ensembl" id="ENSECRP00000001435.1"/>
    </source>
</evidence>
<sequence length="319" mass="35028">MAQTLLLVDTDCGIDDAQAIMMALAAPRVRILGITCCFGNTSVENVCRNTLEVLKVCNKLEIPVFCGAASSLIGGPSLSCDHFGKDGLGDVLFNGNERTEQLQAEPAVSAMIRLASEYQGQVSVVAIGPLTNLALAVRMDPTFPQKLKNLYIMGGNMQGQGNRSACGEFNFVMDPEAAHVVLNEFSCPTYIATWEFTCQNKLPWEFFDKWVNQGTEKAEFMKKITSSCKAYFREVTSRKDLLFGNGFVPYDSFAMAAAINNSAIVEMSECAASVELSGHLTRGMMAVDPMNELNTTRKIFVMKKCNMNVIKELLWMALN</sequence>
<dbReference type="GeneTree" id="ENSGT00940000166460"/>
<accession>A0A8C4RFT9</accession>
<dbReference type="Proteomes" id="UP000694620">
    <property type="component" value="Chromosome 4"/>
</dbReference>
<dbReference type="Pfam" id="PF01156">
    <property type="entry name" value="IU_nuc_hydro"/>
    <property type="match status" value="1"/>
</dbReference>
<dbReference type="CDD" id="cd02649">
    <property type="entry name" value="nuc_hydro_CeIAG"/>
    <property type="match status" value="1"/>
</dbReference>
<dbReference type="InterPro" id="IPR036452">
    <property type="entry name" value="Ribo_hydro-like"/>
</dbReference>
<dbReference type="PANTHER" id="PTHR46190:SF1">
    <property type="entry name" value="SI:CH211-201H21.5"/>
    <property type="match status" value="1"/>
</dbReference>
<evidence type="ECO:0000256" key="1">
    <source>
        <dbReference type="ARBA" id="ARBA00009176"/>
    </source>
</evidence>
<evidence type="ECO:0000313" key="4">
    <source>
        <dbReference type="Proteomes" id="UP000694620"/>
    </source>
</evidence>
<protein>
    <submittedName>
        <fullName evidence="3">Si:ch211-201h21.5</fullName>
    </submittedName>
</protein>
<dbReference type="Ensembl" id="ENSECRT00000001458.1">
    <property type="protein sequence ID" value="ENSECRP00000001435.1"/>
    <property type="gene ID" value="ENSECRG00000001007.1"/>
</dbReference>
<dbReference type="Gene3D" id="3.90.245.10">
    <property type="entry name" value="Ribonucleoside hydrolase-like"/>
    <property type="match status" value="1"/>
</dbReference>
<reference evidence="3" key="2">
    <citation type="submission" date="2025-08" db="UniProtKB">
        <authorList>
            <consortium name="Ensembl"/>
        </authorList>
    </citation>
    <scope>IDENTIFICATION</scope>
</reference>
<comment type="similarity">
    <text evidence="1">Belongs to the IUNH family.</text>
</comment>
<dbReference type="PANTHER" id="PTHR46190">
    <property type="entry name" value="SI:CH211-201H21.5-RELATED"/>
    <property type="match status" value="1"/>
</dbReference>
<evidence type="ECO:0000259" key="2">
    <source>
        <dbReference type="Pfam" id="PF01156"/>
    </source>
</evidence>
<feature type="domain" description="Inosine/uridine-preferring nucleoside hydrolase" evidence="2">
    <location>
        <begin position="7"/>
        <end position="308"/>
    </location>
</feature>
<dbReference type="InterPro" id="IPR001910">
    <property type="entry name" value="Inosine/uridine_hydrolase_dom"/>
</dbReference>
<gene>
    <name evidence="3" type="primary">si:ch211-201h21.5</name>
</gene>
<name>A0A8C4RFT9_ERPCA</name>
<reference evidence="3" key="3">
    <citation type="submission" date="2025-09" db="UniProtKB">
        <authorList>
            <consortium name="Ensembl"/>
        </authorList>
    </citation>
    <scope>IDENTIFICATION</scope>
</reference>
<dbReference type="SUPFAM" id="SSF53590">
    <property type="entry name" value="Nucleoside hydrolase"/>
    <property type="match status" value="1"/>
</dbReference>
<dbReference type="AlphaFoldDB" id="A0A8C4RFT9"/>
<proteinExistence type="inferred from homology"/>
<dbReference type="InterPro" id="IPR052775">
    <property type="entry name" value="IUN_hydrolase"/>
</dbReference>
<organism evidence="3 4">
    <name type="scientific">Erpetoichthys calabaricus</name>
    <name type="common">Rope fish</name>
    <name type="synonym">Calamoichthys calabaricus</name>
    <dbReference type="NCBI Taxonomy" id="27687"/>
    <lineage>
        <taxon>Eukaryota</taxon>
        <taxon>Metazoa</taxon>
        <taxon>Chordata</taxon>
        <taxon>Craniata</taxon>
        <taxon>Vertebrata</taxon>
        <taxon>Euteleostomi</taxon>
        <taxon>Actinopterygii</taxon>
        <taxon>Polypteriformes</taxon>
        <taxon>Polypteridae</taxon>
        <taxon>Erpetoichthys</taxon>
    </lineage>
</organism>
<dbReference type="GO" id="GO:0016799">
    <property type="term" value="F:hydrolase activity, hydrolyzing N-glycosyl compounds"/>
    <property type="evidence" value="ECO:0007669"/>
    <property type="project" value="InterPro"/>
</dbReference>
<reference evidence="3" key="1">
    <citation type="submission" date="2021-06" db="EMBL/GenBank/DDBJ databases">
        <authorList>
            <consortium name="Wellcome Sanger Institute Data Sharing"/>
        </authorList>
    </citation>
    <scope>NUCLEOTIDE SEQUENCE [LARGE SCALE GENOMIC DNA]</scope>
</reference>